<dbReference type="PANTHER" id="PTHR42776">
    <property type="entry name" value="SERINE PEPTIDASE S9 FAMILY MEMBER"/>
    <property type="match status" value="1"/>
</dbReference>
<proteinExistence type="predicted"/>
<evidence type="ECO:0000313" key="5">
    <source>
        <dbReference type="EMBL" id="GGE26748.1"/>
    </source>
</evidence>
<dbReference type="EMBL" id="BMHQ01000013">
    <property type="protein sequence ID" value="GGE26748.1"/>
    <property type="molecule type" value="Genomic_DNA"/>
</dbReference>
<dbReference type="AlphaFoldDB" id="A0A8J2VHX4"/>
<keyword evidence="3" id="KW-0732">Signal</keyword>
<protein>
    <submittedName>
        <fullName evidence="5">Peptidase</fullName>
    </submittedName>
</protein>
<evidence type="ECO:0000313" key="6">
    <source>
        <dbReference type="Proteomes" id="UP000625210"/>
    </source>
</evidence>
<organism evidence="5 6">
    <name type="scientific">Marinithermofilum abyssi</name>
    <dbReference type="NCBI Taxonomy" id="1571185"/>
    <lineage>
        <taxon>Bacteria</taxon>
        <taxon>Bacillati</taxon>
        <taxon>Bacillota</taxon>
        <taxon>Bacilli</taxon>
        <taxon>Bacillales</taxon>
        <taxon>Thermoactinomycetaceae</taxon>
        <taxon>Marinithermofilum</taxon>
    </lineage>
</organism>
<sequence>MHRFGRLGCLIAAAMLAAAGCTQPFHQDRSNASAQPRQQRQTHPAEKDGTIVYQKRVPLHSRFSNRVEVYRIRYLSDGLEVVGYLSKPKGDRLKKHPLIIFNRGGGLERSKINRNILRYFSFLSSKGYVVLGSQYRGNDGGEGHEQYGGSDLGDVLSLFPLADRLPYVDRKQRVMLGYSRGGMMTYLAMKAGVHVKAAAVVGGITDLEQFYRGRMDEPDVIQAIHRMVGDPKVNREEYEKRSVAQWPDKVNAPLLILHGTNDDKVSPNQARKLDHQLIRLNKEHRTVFFRGGDHHLSTHEKERDHEILRWFADHLKQ</sequence>
<keyword evidence="1" id="KW-0378">Hydrolase</keyword>
<feature type="chain" id="PRO_5038766383" evidence="3">
    <location>
        <begin position="20"/>
        <end position="317"/>
    </location>
</feature>
<dbReference type="InterPro" id="IPR029058">
    <property type="entry name" value="AB_hydrolase_fold"/>
</dbReference>
<dbReference type="PROSITE" id="PS51257">
    <property type="entry name" value="PROKAR_LIPOPROTEIN"/>
    <property type="match status" value="1"/>
</dbReference>
<dbReference type="Pfam" id="PF00326">
    <property type="entry name" value="Peptidase_S9"/>
    <property type="match status" value="1"/>
</dbReference>
<gene>
    <name evidence="5" type="ORF">GCM10011571_31210</name>
</gene>
<dbReference type="PANTHER" id="PTHR42776:SF27">
    <property type="entry name" value="DIPEPTIDYL PEPTIDASE FAMILY MEMBER 6"/>
    <property type="match status" value="1"/>
</dbReference>
<evidence type="ECO:0000256" key="1">
    <source>
        <dbReference type="ARBA" id="ARBA00022801"/>
    </source>
</evidence>
<feature type="domain" description="Peptidase S9 prolyl oligopeptidase catalytic" evidence="4">
    <location>
        <begin position="120"/>
        <end position="316"/>
    </location>
</feature>
<evidence type="ECO:0000259" key="4">
    <source>
        <dbReference type="Pfam" id="PF00326"/>
    </source>
</evidence>
<evidence type="ECO:0000256" key="3">
    <source>
        <dbReference type="SAM" id="SignalP"/>
    </source>
</evidence>
<dbReference type="GO" id="GO:0006508">
    <property type="term" value="P:proteolysis"/>
    <property type="evidence" value="ECO:0007669"/>
    <property type="project" value="InterPro"/>
</dbReference>
<feature type="signal peptide" evidence="3">
    <location>
        <begin position="1"/>
        <end position="19"/>
    </location>
</feature>
<dbReference type="Proteomes" id="UP000625210">
    <property type="component" value="Unassembled WGS sequence"/>
</dbReference>
<dbReference type="SUPFAM" id="SSF53474">
    <property type="entry name" value="alpha/beta-Hydrolases"/>
    <property type="match status" value="1"/>
</dbReference>
<evidence type="ECO:0000256" key="2">
    <source>
        <dbReference type="SAM" id="MobiDB-lite"/>
    </source>
</evidence>
<dbReference type="Gene3D" id="3.40.50.1820">
    <property type="entry name" value="alpha/beta hydrolase"/>
    <property type="match status" value="1"/>
</dbReference>
<keyword evidence="6" id="KW-1185">Reference proteome</keyword>
<dbReference type="GO" id="GO:0004252">
    <property type="term" value="F:serine-type endopeptidase activity"/>
    <property type="evidence" value="ECO:0007669"/>
    <property type="project" value="TreeGrafter"/>
</dbReference>
<feature type="region of interest" description="Disordered" evidence="2">
    <location>
        <begin position="26"/>
        <end position="48"/>
    </location>
</feature>
<reference evidence="5" key="2">
    <citation type="submission" date="2020-09" db="EMBL/GenBank/DDBJ databases">
        <authorList>
            <person name="Sun Q."/>
            <person name="Zhou Y."/>
        </authorList>
    </citation>
    <scope>NUCLEOTIDE SEQUENCE</scope>
    <source>
        <strain evidence="5">CGMCC 1.15179</strain>
    </source>
</reference>
<dbReference type="RefSeq" id="WP_188648822.1">
    <property type="nucleotide sequence ID" value="NZ_BMHQ01000013.1"/>
</dbReference>
<dbReference type="InterPro" id="IPR001375">
    <property type="entry name" value="Peptidase_S9_cat"/>
</dbReference>
<accession>A0A8J2VHX4</accession>
<feature type="compositionally biased region" description="Polar residues" evidence="2">
    <location>
        <begin position="30"/>
        <end position="42"/>
    </location>
</feature>
<reference evidence="5" key="1">
    <citation type="journal article" date="2014" name="Int. J. Syst. Evol. Microbiol.">
        <title>Complete genome sequence of Corynebacterium casei LMG S-19264T (=DSM 44701T), isolated from a smear-ripened cheese.</title>
        <authorList>
            <consortium name="US DOE Joint Genome Institute (JGI-PGF)"/>
            <person name="Walter F."/>
            <person name="Albersmeier A."/>
            <person name="Kalinowski J."/>
            <person name="Ruckert C."/>
        </authorList>
    </citation>
    <scope>NUCLEOTIDE SEQUENCE</scope>
    <source>
        <strain evidence="5">CGMCC 1.15179</strain>
    </source>
</reference>
<comment type="caution">
    <text evidence="5">The sequence shown here is derived from an EMBL/GenBank/DDBJ whole genome shotgun (WGS) entry which is preliminary data.</text>
</comment>
<name>A0A8J2VHX4_9BACL</name>